<dbReference type="OMA" id="YEYCHIL"/>
<accession>A0A8S1KKK6</accession>
<dbReference type="PANTHER" id="PTHR34524">
    <property type="entry name" value="CALCYPHOSIN"/>
    <property type="match status" value="1"/>
</dbReference>
<name>A0A8S1KKK6_PARPR</name>
<proteinExistence type="predicted"/>
<dbReference type="InterPro" id="IPR051581">
    <property type="entry name" value="Ca-bind"/>
</dbReference>
<keyword evidence="1" id="KW-0479">Metal-binding</keyword>
<gene>
    <name evidence="5" type="ORF">PPRIM_AZ9-3.1.T0200306</name>
</gene>
<dbReference type="PROSITE" id="PS50222">
    <property type="entry name" value="EF_HAND_2"/>
    <property type="match status" value="2"/>
</dbReference>
<keyword evidence="2" id="KW-0677">Repeat</keyword>
<dbReference type="Proteomes" id="UP000688137">
    <property type="component" value="Unassembled WGS sequence"/>
</dbReference>
<dbReference type="GO" id="GO:0005509">
    <property type="term" value="F:calcium ion binding"/>
    <property type="evidence" value="ECO:0007669"/>
    <property type="project" value="InterPro"/>
</dbReference>
<keyword evidence="6" id="KW-1185">Reference proteome</keyword>
<evidence type="ECO:0000313" key="6">
    <source>
        <dbReference type="Proteomes" id="UP000688137"/>
    </source>
</evidence>
<dbReference type="PANTHER" id="PTHR34524:SF6">
    <property type="entry name" value="CALCYPHOSINE LIKE"/>
    <property type="match status" value="1"/>
</dbReference>
<organism evidence="5 6">
    <name type="scientific">Paramecium primaurelia</name>
    <dbReference type="NCBI Taxonomy" id="5886"/>
    <lineage>
        <taxon>Eukaryota</taxon>
        <taxon>Sar</taxon>
        <taxon>Alveolata</taxon>
        <taxon>Ciliophora</taxon>
        <taxon>Intramacronucleata</taxon>
        <taxon>Oligohymenophorea</taxon>
        <taxon>Peniculida</taxon>
        <taxon>Parameciidae</taxon>
        <taxon>Paramecium</taxon>
    </lineage>
</organism>
<dbReference type="EMBL" id="CAJJDM010000017">
    <property type="protein sequence ID" value="CAD8053392.1"/>
    <property type="molecule type" value="Genomic_DNA"/>
</dbReference>
<comment type="caution">
    <text evidence="5">The sequence shown here is derived from an EMBL/GenBank/DDBJ whole genome shotgun (WGS) entry which is preliminary data.</text>
</comment>
<reference evidence="5" key="1">
    <citation type="submission" date="2021-01" db="EMBL/GenBank/DDBJ databases">
        <authorList>
            <consortium name="Genoscope - CEA"/>
            <person name="William W."/>
        </authorList>
    </citation>
    <scope>NUCLEOTIDE SEQUENCE</scope>
</reference>
<evidence type="ECO:0000256" key="2">
    <source>
        <dbReference type="ARBA" id="ARBA00022737"/>
    </source>
</evidence>
<protein>
    <recommendedName>
        <fullName evidence="4">EF-hand domain-containing protein</fullName>
    </recommendedName>
</protein>
<sequence length="631" mass="74802">MAESRAQFESELKKRLSLKSPHEEQTLLKSFQYYDLKQSNVVNQQQFEAVLEKVGITLPKDQITSLFKYYQQNGQLNYKSFIQRVYQSPESAVFYFQKKMWENGLDLFFDWLEQLNCKEYNYAQFKYLFYQYPEEKVRALFQYFNQNNLVRIEEVVEAFRGVVKPSGFKVDSFNIDQIIDMFKGDKTKIRKYLQSYMRFKNIKLLSQSQFDEFNHILELGNIKAQWLGERSTIYTPIRKLDFNELDLTELRSALVKKGPKALINLKKLLIQADDDQDGYLTEKQVQKVLRDYRFPQQIGGVNIQDFFIELLGPFDQPNIVKQIFEQMDIDMDGVIPYQLLKQCYQARNHPDVKKQLKSETEQLAEFLDSYDAHHKMGSKNVTFAEFYEYCHILYACQPEQFENNLINVFTYVRPPQQQTTSVAQYAPFGTSAEKTDYSTALRPLSSQQIQKQQNINPAGLTYAQQQLQKIDNVLEKLKSKGYRGIIYMLRNIMRYDAQGIYVGFNSIRVQVNQQYIRQILNQKNEISMKAFLEKILGEFQNWRLNLVQMAYRKLQSTNFEDMKKNFLARPRQKMSDDEVLIDFLDTFDSHHQLFNSNNVSQEEFEQYYHIMSFCVTDDREFEVAVKSGWMV</sequence>
<dbReference type="InterPro" id="IPR002048">
    <property type="entry name" value="EF_hand_dom"/>
</dbReference>
<keyword evidence="3" id="KW-0106">Calcium</keyword>
<evidence type="ECO:0000256" key="1">
    <source>
        <dbReference type="ARBA" id="ARBA00022723"/>
    </source>
</evidence>
<evidence type="ECO:0000259" key="4">
    <source>
        <dbReference type="PROSITE" id="PS50222"/>
    </source>
</evidence>
<feature type="domain" description="EF-hand" evidence="4">
    <location>
        <begin position="315"/>
        <end position="350"/>
    </location>
</feature>
<feature type="domain" description="EF-hand" evidence="4">
    <location>
        <begin position="22"/>
        <end position="57"/>
    </location>
</feature>
<dbReference type="AlphaFoldDB" id="A0A8S1KKK6"/>
<evidence type="ECO:0000256" key="3">
    <source>
        <dbReference type="ARBA" id="ARBA00022837"/>
    </source>
</evidence>
<evidence type="ECO:0000313" key="5">
    <source>
        <dbReference type="EMBL" id="CAD8053392.1"/>
    </source>
</evidence>